<dbReference type="InterPro" id="IPR041492">
    <property type="entry name" value="HAD_2"/>
</dbReference>
<evidence type="ECO:0000313" key="1">
    <source>
        <dbReference type="EMBL" id="CAA9292219.1"/>
    </source>
</evidence>
<organism evidence="1">
    <name type="scientific">uncultured Chloroflexia bacterium</name>
    <dbReference type="NCBI Taxonomy" id="1672391"/>
    <lineage>
        <taxon>Bacteria</taxon>
        <taxon>Bacillati</taxon>
        <taxon>Chloroflexota</taxon>
        <taxon>Chloroflexia</taxon>
        <taxon>environmental samples</taxon>
    </lineage>
</organism>
<dbReference type="Gene3D" id="3.40.50.1000">
    <property type="entry name" value="HAD superfamily/HAD-like"/>
    <property type="match status" value="1"/>
</dbReference>
<dbReference type="PANTHER" id="PTHR43434">
    <property type="entry name" value="PHOSPHOGLYCOLATE PHOSPHATASE"/>
    <property type="match status" value="1"/>
</dbReference>
<dbReference type="GO" id="GO:0004713">
    <property type="term" value="F:protein tyrosine kinase activity"/>
    <property type="evidence" value="ECO:0007669"/>
    <property type="project" value="TreeGrafter"/>
</dbReference>
<gene>
    <name evidence="1" type="ORF">AVDCRST_MAG26-4178</name>
</gene>
<proteinExistence type="predicted"/>
<dbReference type="InterPro" id="IPR036412">
    <property type="entry name" value="HAD-like_sf"/>
</dbReference>
<dbReference type="EC" id="3.1.3.18" evidence="1"/>
<dbReference type="AlphaFoldDB" id="A0A6J4K0W2"/>
<dbReference type="GO" id="GO:0008967">
    <property type="term" value="F:phosphoglycolate phosphatase activity"/>
    <property type="evidence" value="ECO:0007669"/>
    <property type="project" value="UniProtKB-EC"/>
</dbReference>
<keyword evidence="1" id="KW-0378">Hydrolase</keyword>
<dbReference type="InterPro" id="IPR023198">
    <property type="entry name" value="PGP-like_dom2"/>
</dbReference>
<dbReference type="InterPro" id="IPR006439">
    <property type="entry name" value="HAD-SF_hydro_IA"/>
</dbReference>
<dbReference type="NCBIfam" id="TIGR01549">
    <property type="entry name" value="HAD-SF-IA-v1"/>
    <property type="match status" value="1"/>
</dbReference>
<sequence>MREQNTRAAAPAILFDLDGTLTDPVEGITRSIEHALDSLGGQRRTRAELAAYIGPPLRGTFTFLLETEDPLVVEHAMSLYRERFSVLGLFENEVYAGVPEMLRTLVALDYRLYIATSKPRIYAARIVAHFSLAQYFIGVYGSELDGRHDNKRELIAYLLQQEQLSPAATAMVGDRSHDIVAAKQNGLRAIGVSYGYGSYDELVEACADHICRSPADVVAIFEHGDQAFS</sequence>
<dbReference type="SUPFAM" id="SSF56784">
    <property type="entry name" value="HAD-like"/>
    <property type="match status" value="1"/>
</dbReference>
<reference evidence="1" key="1">
    <citation type="submission" date="2020-02" db="EMBL/GenBank/DDBJ databases">
        <authorList>
            <person name="Meier V. D."/>
        </authorList>
    </citation>
    <scope>NUCLEOTIDE SEQUENCE</scope>
    <source>
        <strain evidence="1">AVDCRST_MAG26</strain>
    </source>
</reference>
<protein>
    <submittedName>
        <fullName evidence="1">Phosphoglycolate phosphatase</fullName>
        <ecNumber evidence="1">3.1.3.18</ecNumber>
    </submittedName>
</protein>
<name>A0A6J4K0W2_9CHLR</name>
<accession>A0A6J4K0W2</accession>
<dbReference type="Gene3D" id="1.10.150.240">
    <property type="entry name" value="Putative phosphatase, domain 2"/>
    <property type="match status" value="1"/>
</dbReference>
<dbReference type="InterPro" id="IPR023214">
    <property type="entry name" value="HAD_sf"/>
</dbReference>
<dbReference type="InterPro" id="IPR050155">
    <property type="entry name" value="HAD-like_hydrolase_sf"/>
</dbReference>
<dbReference type="EMBL" id="CADCTK010000978">
    <property type="protein sequence ID" value="CAA9292219.1"/>
    <property type="molecule type" value="Genomic_DNA"/>
</dbReference>
<dbReference type="PANTHER" id="PTHR43434:SF20">
    <property type="entry name" value="5'-NUCLEOTIDASE"/>
    <property type="match status" value="1"/>
</dbReference>
<dbReference type="Pfam" id="PF13419">
    <property type="entry name" value="HAD_2"/>
    <property type="match status" value="1"/>
</dbReference>
<dbReference type="GO" id="GO:0005829">
    <property type="term" value="C:cytosol"/>
    <property type="evidence" value="ECO:0007669"/>
    <property type="project" value="TreeGrafter"/>
</dbReference>